<sequence length="310" mass="34359">MTSQNRNTTEELVEKLKETVGPNSGTRAAEPLVTGERAPQHTESSSSKPTCESHDPRDAAHAPPSVVAQHLGPPTIEHDYPEDSTTRRHSISHQEKHYLRGSTWPILLSSVQYYFRYAMCDRTVRVKHLARGVPLRTAAQTGLSFAPRPSRTKLSTEAVYGRTALQPADGAADILESAGDGTRQRERRMARKRDCTLDCAWRKADRRSLAGWRAVRTGGAAWQALEVPGLAFGVGEGRQDIPWWHLLRAAYRAAGHCRNNSKKSKGNGTNQRAWIRRLGCACVECVDRRAPEPPTAAASTASPRIRFRHT</sequence>
<feature type="compositionally biased region" description="Basic and acidic residues" evidence="1">
    <location>
        <begin position="51"/>
        <end position="60"/>
    </location>
</feature>
<feature type="compositionally biased region" description="Basic and acidic residues" evidence="1">
    <location>
        <begin position="76"/>
        <end position="96"/>
    </location>
</feature>
<gene>
    <name evidence="2" type="ORF">Purlil1_915</name>
</gene>
<organism evidence="2 3">
    <name type="scientific">Purpureocillium lilacinum</name>
    <name type="common">Paecilomyces lilacinus</name>
    <dbReference type="NCBI Taxonomy" id="33203"/>
    <lineage>
        <taxon>Eukaryota</taxon>
        <taxon>Fungi</taxon>
        <taxon>Dikarya</taxon>
        <taxon>Ascomycota</taxon>
        <taxon>Pezizomycotina</taxon>
        <taxon>Sordariomycetes</taxon>
        <taxon>Hypocreomycetidae</taxon>
        <taxon>Hypocreales</taxon>
        <taxon>Ophiocordycipitaceae</taxon>
        <taxon>Purpureocillium</taxon>
    </lineage>
</organism>
<accession>A0ABR0CDV0</accession>
<reference evidence="2 3" key="1">
    <citation type="journal article" date="2024" name="Microbiol. Resour. Announc.">
        <title>Genome annotations for the ascomycete fungi Trichoderma harzianum, Trichoderma aggressivum, and Purpureocillium lilacinum.</title>
        <authorList>
            <person name="Beijen E.P.W."/>
            <person name="Ohm R.A."/>
        </authorList>
    </citation>
    <scope>NUCLEOTIDE SEQUENCE [LARGE SCALE GENOMIC DNA]</scope>
    <source>
        <strain evidence="2 3">CBS 150709</strain>
    </source>
</reference>
<dbReference type="EMBL" id="JAWRVI010000003">
    <property type="protein sequence ID" value="KAK4094310.1"/>
    <property type="molecule type" value="Genomic_DNA"/>
</dbReference>
<feature type="compositionally biased region" description="Polar residues" evidence="1">
    <location>
        <begin position="41"/>
        <end position="50"/>
    </location>
</feature>
<feature type="compositionally biased region" description="Basic and acidic residues" evidence="1">
    <location>
        <begin position="8"/>
        <end position="18"/>
    </location>
</feature>
<protein>
    <submittedName>
        <fullName evidence="2">Uncharacterized protein</fullName>
    </submittedName>
</protein>
<proteinExistence type="predicted"/>
<feature type="region of interest" description="Disordered" evidence="1">
    <location>
        <begin position="1"/>
        <end position="96"/>
    </location>
</feature>
<comment type="caution">
    <text evidence="2">The sequence shown here is derived from an EMBL/GenBank/DDBJ whole genome shotgun (WGS) entry which is preliminary data.</text>
</comment>
<evidence type="ECO:0000313" key="3">
    <source>
        <dbReference type="Proteomes" id="UP001287286"/>
    </source>
</evidence>
<evidence type="ECO:0000313" key="2">
    <source>
        <dbReference type="EMBL" id="KAK4094310.1"/>
    </source>
</evidence>
<dbReference type="Proteomes" id="UP001287286">
    <property type="component" value="Unassembled WGS sequence"/>
</dbReference>
<keyword evidence="3" id="KW-1185">Reference proteome</keyword>
<evidence type="ECO:0000256" key="1">
    <source>
        <dbReference type="SAM" id="MobiDB-lite"/>
    </source>
</evidence>
<name>A0ABR0CDV0_PURLI</name>